<dbReference type="Proteomes" id="UP000321331">
    <property type="component" value="Unassembled WGS sequence"/>
</dbReference>
<dbReference type="AlphaFoldDB" id="A0A5C6SI42"/>
<name>A0A5C6SI42_FUSOC</name>
<dbReference type="EMBL" id="VMNF01000012">
    <property type="protein sequence ID" value="TXB98249.1"/>
    <property type="molecule type" value="Genomic_DNA"/>
</dbReference>
<comment type="caution">
    <text evidence="1">The sequence shown here is derived from an EMBL/GenBank/DDBJ whole genome shotgun (WGS) entry which is preliminary data.</text>
</comment>
<proteinExistence type="predicted"/>
<protein>
    <submittedName>
        <fullName evidence="1">Uncharacterized protein</fullName>
    </submittedName>
</protein>
<gene>
    <name evidence="1" type="ORF">FocTR4_00012320</name>
</gene>
<accession>A0A5C6SI42</accession>
<reference evidence="1 2" key="1">
    <citation type="submission" date="2019-07" db="EMBL/GenBank/DDBJ databases">
        <title>The First High-Quality Draft Genome Sequence of the Causal Agent of the Current Panama Disease Epidemic.</title>
        <authorList>
            <person name="Warmington R.J."/>
            <person name="Kay W."/>
            <person name="Jeffries A."/>
            <person name="Bebber D."/>
            <person name="Moore K."/>
            <person name="Studholme D.J."/>
        </authorList>
    </citation>
    <scope>NUCLEOTIDE SEQUENCE [LARGE SCALE GENOMIC DNA]</scope>
    <source>
        <strain evidence="1 2">TR4</strain>
    </source>
</reference>
<evidence type="ECO:0000313" key="1">
    <source>
        <dbReference type="EMBL" id="TXB98249.1"/>
    </source>
</evidence>
<organism evidence="1 2">
    <name type="scientific">Fusarium oxysporum f. sp. cubense</name>
    <dbReference type="NCBI Taxonomy" id="61366"/>
    <lineage>
        <taxon>Eukaryota</taxon>
        <taxon>Fungi</taxon>
        <taxon>Dikarya</taxon>
        <taxon>Ascomycota</taxon>
        <taxon>Pezizomycotina</taxon>
        <taxon>Sordariomycetes</taxon>
        <taxon>Hypocreomycetidae</taxon>
        <taxon>Hypocreales</taxon>
        <taxon>Nectriaceae</taxon>
        <taxon>Fusarium</taxon>
        <taxon>Fusarium oxysporum species complex</taxon>
    </lineage>
</organism>
<evidence type="ECO:0000313" key="2">
    <source>
        <dbReference type="Proteomes" id="UP000321331"/>
    </source>
</evidence>
<sequence>MAAIVAILLRFTLNRSRPYFQRLDLITASTPLFLVDLEDDEILVGLLVTLVGHDFGGANSDMFLEED</sequence>